<evidence type="ECO:0000313" key="3">
    <source>
        <dbReference type="Proteomes" id="UP001383192"/>
    </source>
</evidence>
<proteinExistence type="predicted"/>
<dbReference type="EMBL" id="JAYKXP010000069">
    <property type="protein sequence ID" value="KAK7031245.1"/>
    <property type="molecule type" value="Genomic_DNA"/>
</dbReference>
<name>A0AAW0BY87_9AGAR</name>
<evidence type="ECO:0000256" key="1">
    <source>
        <dbReference type="SAM" id="MobiDB-lite"/>
    </source>
</evidence>
<protein>
    <submittedName>
        <fullName evidence="2">Uncharacterized protein</fullName>
    </submittedName>
</protein>
<accession>A0AAW0BY87</accession>
<comment type="caution">
    <text evidence="2">The sequence shown here is derived from an EMBL/GenBank/DDBJ whole genome shotgun (WGS) entry which is preliminary data.</text>
</comment>
<evidence type="ECO:0000313" key="2">
    <source>
        <dbReference type="EMBL" id="KAK7031245.1"/>
    </source>
</evidence>
<dbReference type="Proteomes" id="UP001383192">
    <property type="component" value="Unassembled WGS sequence"/>
</dbReference>
<reference evidence="2 3" key="1">
    <citation type="submission" date="2024-01" db="EMBL/GenBank/DDBJ databases">
        <title>A draft genome for a cacao thread blight-causing isolate of Paramarasmius palmivorus.</title>
        <authorList>
            <person name="Baruah I.K."/>
            <person name="Bukari Y."/>
            <person name="Amoako-Attah I."/>
            <person name="Meinhardt L.W."/>
            <person name="Bailey B.A."/>
            <person name="Cohen S.P."/>
        </authorList>
    </citation>
    <scope>NUCLEOTIDE SEQUENCE [LARGE SCALE GENOMIC DNA]</scope>
    <source>
        <strain evidence="2 3">GH-12</strain>
    </source>
</reference>
<gene>
    <name evidence="2" type="ORF">VNI00_013496</name>
</gene>
<organism evidence="2 3">
    <name type="scientific">Paramarasmius palmivorus</name>
    <dbReference type="NCBI Taxonomy" id="297713"/>
    <lineage>
        <taxon>Eukaryota</taxon>
        <taxon>Fungi</taxon>
        <taxon>Dikarya</taxon>
        <taxon>Basidiomycota</taxon>
        <taxon>Agaricomycotina</taxon>
        <taxon>Agaricomycetes</taxon>
        <taxon>Agaricomycetidae</taxon>
        <taxon>Agaricales</taxon>
        <taxon>Marasmiineae</taxon>
        <taxon>Marasmiaceae</taxon>
        <taxon>Paramarasmius</taxon>
    </lineage>
</organism>
<sequence>MDASQADQEIQSLLRLASRPRLRPSVLKHVDECTAFFTAPQKEFLNGQMKFYCSNRDNPYDTNDRLFWKFMDTLVARWSIRWRPQRWLVEWNNWERAYWTRRLVARIIRYLDMKSLSVRGLAKHLRSFLGSAANCPTIRPAAADSGNPQVDTSDAEKTCSSRTMLPEVEPIRRIVSFDPTLPTSFPLRACSEVDWEVAQASGELVEVVE</sequence>
<dbReference type="AlphaFoldDB" id="A0AAW0BY87"/>
<keyword evidence="3" id="KW-1185">Reference proteome</keyword>
<feature type="region of interest" description="Disordered" evidence="1">
    <location>
        <begin position="140"/>
        <end position="159"/>
    </location>
</feature>